<organism evidence="1 2">
    <name type="scientific">Bradyrhizobium macuxiense</name>
    <dbReference type="NCBI Taxonomy" id="1755647"/>
    <lineage>
        <taxon>Bacteria</taxon>
        <taxon>Pseudomonadati</taxon>
        <taxon>Pseudomonadota</taxon>
        <taxon>Alphaproteobacteria</taxon>
        <taxon>Hyphomicrobiales</taxon>
        <taxon>Nitrobacteraceae</taxon>
        <taxon>Bradyrhizobium</taxon>
    </lineage>
</organism>
<dbReference type="EMBL" id="LNCU01000088">
    <property type="protein sequence ID" value="KWV51866.1"/>
    <property type="molecule type" value="Genomic_DNA"/>
</dbReference>
<sequence length="66" mass="7402">MIDPKALLERASQLADQAKGEKDQGIRKRLLRMADHYRDLAAHEAWARENPPSVSGITSVLDPRAH</sequence>
<protein>
    <submittedName>
        <fullName evidence="1">Uncharacterized protein</fullName>
    </submittedName>
</protein>
<accession>A0A109JMR4</accession>
<dbReference type="AlphaFoldDB" id="A0A109JMR4"/>
<dbReference type="Proteomes" id="UP000057737">
    <property type="component" value="Unassembled WGS sequence"/>
</dbReference>
<name>A0A109JMR4_9BRAD</name>
<reference evidence="1 2" key="1">
    <citation type="submission" date="2015-11" db="EMBL/GenBank/DDBJ databases">
        <title>Draft Genome Sequence of the Strain BR 10303 (Bradyrhizobium sp.) isolated from nodules of Centrolobium paraense.</title>
        <authorList>
            <person name="Zelli J.E."/>
            <person name="Simoes-Araujo J.L."/>
            <person name="Barauna A.C."/>
            <person name="Silva K."/>
        </authorList>
    </citation>
    <scope>NUCLEOTIDE SEQUENCE [LARGE SCALE GENOMIC DNA]</scope>
    <source>
        <strain evidence="1 2">BR 10303</strain>
    </source>
</reference>
<evidence type="ECO:0000313" key="2">
    <source>
        <dbReference type="Proteomes" id="UP000057737"/>
    </source>
</evidence>
<gene>
    <name evidence="1" type="ORF">AS156_11930</name>
</gene>
<keyword evidence="2" id="KW-1185">Reference proteome</keyword>
<comment type="caution">
    <text evidence="1">The sequence shown here is derived from an EMBL/GenBank/DDBJ whole genome shotgun (WGS) entry which is preliminary data.</text>
</comment>
<proteinExistence type="predicted"/>
<dbReference type="OrthoDB" id="8241827at2"/>
<dbReference type="RefSeq" id="WP_066510626.1">
    <property type="nucleotide sequence ID" value="NZ_LNCU01000088.1"/>
</dbReference>
<evidence type="ECO:0000313" key="1">
    <source>
        <dbReference type="EMBL" id="KWV51866.1"/>
    </source>
</evidence>